<accession>F0W6R6</accession>
<evidence type="ECO:0000256" key="1">
    <source>
        <dbReference type="SAM" id="SignalP"/>
    </source>
</evidence>
<reference evidence="2" key="2">
    <citation type="submission" date="2011-02" db="EMBL/GenBank/DDBJ databases">
        <authorList>
            <person name="MacLean D."/>
        </authorList>
    </citation>
    <scope>NUCLEOTIDE SEQUENCE</scope>
</reference>
<organism evidence="2">
    <name type="scientific">Albugo laibachii Nc14</name>
    <dbReference type="NCBI Taxonomy" id="890382"/>
    <lineage>
        <taxon>Eukaryota</taxon>
        <taxon>Sar</taxon>
        <taxon>Stramenopiles</taxon>
        <taxon>Oomycota</taxon>
        <taxon>Peronosporomycetes</taxon>
        <taxon>Albuginales</taxon>
        <taxon>Albuginaceae</taxon>
        <taxon>Albugo</taxon>
    </lineage>
</organism>
<reference evidence="2" key="1">
    <citation type="journal article" date="2011" name="PLoS Biol.">
        <title>Gene gain and loss during evolution of obligate parasitism in the white rust pathogen of Arabidopsis thaliana.</title>
        <authorList>
            <person name="Kemen E."/>
            <person name="Gardiner A."/>
            <person name="Schultz-Larsen T."/>
            <person name="Kemen A.C."/>
            <person name="Balmuth A.L."/>
            <person name="Robert-Seilaniantz A."/>
            <person name="Bailey K."/>
            <person name="Holub E."/>
            <person name="Studholme D.J."/>
            <person name="Maclean D."/>
            <person name="Jones J.D."/>
        </authorList>
    </citation>
    <scope>NUCLEOTIDE SEQUENCE</scope>
</reference>
<keyword evidence="1" id="KW-0732">Signal</keyword>
<feature type="signal peptide" evidence="1">
    <location>
        <begin position="1"/>
        <end position="21"/>
    </location>
</feature>
<feature type="chain" id="PRO_5003261508" evidence="1">
    <location>
        <begin position="22"/>
        <end position="194"/>
    </location>
</feature>
<dbReference type="EMBL" id="FR824071">
    <property type="protein sequence ID" value="CCA16811.1"/>
    <property type="molecule type" value="Genomic_DNA"/>
</dbReference>
<sequence>MAVSSVLCALTLAFLVLFSKAVQDNHSSKLSKVFPVFVETEFGPAGCHDCIIKAVGITQIRLLESDANYRLYWVDGHQDIEHSFLWHCGTIQFCDAPMRILQTYRPESFRAVGHYQIPDPRFAIESEISIYQWADELAPEKFMTKDTISNSHFEQSTQHRQAFLTKQELDISVFFENDRNLSPPWTRKSDRDRQ</sequence>
<dbReference type="HOGENOM" id="CLU_1404772_0_0_1"/>
<protein>
    <submittedName>
        <fullName evidence="2">CHXC16</fullName>
    </submittedName>
</protein>
<proteinExistence type="predicted"/>
<evidence type="ECO:0000313" key="2">
    <source>
        <dbReference type="EMBL" id="CCA16811.1"/>
    </source>
</evidence>
<name>F0W6R6_9STRA</name>
<gene>
    <name evidence="2" type="primary">AlNc14C26G2552</name>
    <name evidence="2" type="ORF">ALNC14_029540</name>
</gene>
<dbReference type="AlphaFoldDB" id="F0W6R6"/>